<dbReference type="EMBL" id="JAQQWM010000006">
    <property type="protein sequence ID" value="KAK8059249.1"/>
    <property type="molecule type" value="Genomic_DNA"/>
</dbReference>
<dbReference type="SMART" id="SM00066">
    <property type="entry name" value="GAL4"/>
    <property type="match status" value="1"/>
</dbReference>
<gene>
    <name evidence="8" type="ORF">PG996_009179</name>
</gene>
<comment type="caution">
    <text evidence="8">The sequence shown here is derived from an EMBL/GenBank/DDBJ whole genome shotgun (WGS) entry which is preliminary data.</text>
</comment>
<dbReference type="PROSITE" id="PS00463">
    <property type="entry name" value="ZN2_CY6_FUNGAL_1"/>
    <property type="match status" value="1"/>
</dbReference>
<keyword evidence="3" id="KW-0805">Transcription regulation</keyword>
<proteinExistence type="predicted"/>
<keyword evidence="6" id="KW-0539">Nucleus</keyword>
<evidence type="ECO:0000313" key="8">
    <source>
        <dbReference type="EMBL" id="KAK8059249.1"/>
    </source>
</evidence>
<evidence type="ECO:0000256" key="4">
    <source>
        <dbReference type="ARBA" id="ARBA00023125"/>
    </source>
</evidence>
<name>A0ABR1UK04_9PEZI</name>
<dbReference type="InterPro" id="IPR052360">
    <property type="entry name" value="Transcr_Regulatory_Proteins"/>
</dbReference>
<protein>
    <submittedName>
        <fullName evidence="8">C6 zinc finger protein</fullName>
    </submittedName>
</protein>
<keyword evidence="4" id="KW-0238">DNA-binding</keyword>
<organism evidence="8 9">
    <name type="scientific">Apiospora saccharicola</name>
    <dbReference type="NCBI Taxonomy" id="335842"/>
    <lineage>
        <taxon>Eukaryota</taxon>
        <taxon>Fungi</taxon>
        <taxon>Dikarya</taxon>
        <taxon>Ascomycota</taxon>
        <taxon>Pezizomycotina</taxon>
        <taxon>Sordariomycetes</taxon>
        <taxon>Xylariomycetidae</taxon>
        <taxon>Amphisphaeriales</taxon>
        <taxon>Apiosporaceae</taxon>
        <taxon>Apiospora</taxon>
    </lineage>
</organism>
<reference evidence="8 9" key="1">
    <citation type="submission" date="2023-01" db="EMBL/GenBank/DDBJ databases">
        <title>Analysis of 21 Apiospora genomes using comparative genomics revels a genus with tremendous synthesis potential of carbohydrate active enzymes and secondary metabolites.</title>
        <authorList>
            <person name="Sorensen T."/>
        </authorList>
    </citation>
    <scope>NUCLEOTIDE SEQUENCE [LARGE SCALE GENOMIC DNA]</scope>
    <source>
        <strain evidence="8 9">CBS 83171</strain>
    </source>
</reference>
<dbReference type="CDD" id="cd00067">
    <property type="entry name" value="GAL4"/>
    <property type="match status" value="1"/>
</dbReference>
<dbReference type="PROSITE" id="PS50048">
    <property type="entry name" value="ZN2_CY6_FUNGAL_2"/>
    <property type="match status" value="1"/>
</dbReference>
<dbReference type="PANTHER" id="PTHR36206:SF16">
    <property type="entry name" value="TRANSCRIPTION FACTOR DOMAIN-CONTAINING PROTEIN-RELATED"/>
    <property type="match status" value="1"/>
</dbReference>
<evidence type="ECO:0000256" key="2">
    <source>
        <dbReference type="ARBA" id="ARBA00022833"/>
    </source>
</evidence>
<dbReference type="Proteomes" id="UP001446871">
    <property type="component" value="Unassembled WGS sequence"/>
</dbReference>
<keyword evidence="2" id="KW-0862">Zinc</keyword>
<keyword evidence="1" id="KW-0479">Metal-binding</keyword>
<evidence type="ECO:0000256" key="3">
    <source>
        <dbReference type="ARBA" id="ARBA00023015"/>
    </source>
</evidence>
<feature type="domain" description="Zn(2)-C6 fungal-type" evidence="7">
    <location>
        <begin position="12"/>
        <end position="40"/>
    </location>
</feature>
<evidence type="ECO:0000256" key="1">
    <source>
        <dbReference type="ARBA" id="ARBA00022723"/>
    </source>
</evidence>
<dbReference type="PANTHER" id="PTHR36206">
    <property type="entry name" value="ASPERCRYPTIN BIOSYNTHESIS CLUSTER-SPECIFIC TRANSCRIPTION REGULATOR ATNN-RELATED"/>
    <property type="match status" value="1"/>
</dbReference>
<dbReference type="Gene3D" id="4.10.240.10">
    <property type="entry name" value="Zn(2)-C6 fungal-type DNA-binding domain"/>
    <property type="match status" value="1"/>
</dbReference>
<accession>A0ABR1UK04</accession>
<evidence type="ECO:0000259" key="7">
    <source>
        <dbReference type="PROSITE" id="PS50048"/>
    </source>
</evidence>
<dbReference type="SUPFAM" id="SSF57701">
    <property type="entry name" value="Zn2/Cys6 DNA-binding domain"/>
    <property type="match status" value="1"/>
</dbReference>
<evidence type="ECO:0000256" key="5">
    <source>
        <dbReference type="ARBA" id="ARBA00023163"/>
    </source>
</evidence>
<evidence type="ECO:0000313" key="9">
    <source>
        <dbReference type="Proteomes" id="UP001446871"/>
    </source>
</evidence>
<dbReference type="InterPro" id="IPR036864">
    <property type="entry name" value="Zn2-C6_fun-type_DNA-bd_sf"/>
</dbReference>
<dbReference type="InterPro" id="IPR001138">
    <property type="entry name" value="Zn2Cys6_DnaBD"/>
</dbReference>
<keyword evidence="5" id="KW-0804">Transcription</keyword>
<dbReference type="Pfam" id="PF00172">
    <property type="entry name" value="Zn_clus"/>
    <property type="match status" value="1"/>
</dbReference>
<keyword evidence="9" id="KW-1185">Reference proteome</keyword>
<evidence type="ECO:0000256" key="6">
    <source>
        <dbReference type="ARBA" id="ARBA00023242"/>
    </source>
</evidence>
<sequence length="504" mass="56760">MPRAGFEKVRTGCKTCKTRKVKCDEAKPVCSRCLKSGRDCGGYEVPPTGSISWSRLLSSGNTPAEARSLDLFRCIAAPVFSGPSTTSLWTRRMLQLTMQEGPARDAILAISLLYESPNLHPLVSHQKEQQTAVMYYNRALRLVATKDLDTEIVLYLSILFTCVEFLRYNAPAAIQHCLHAVRIFQGSDKGRLPLSLSAVMRQLAGFTYFFGATLSGSPLLPYDAISCHGFRSTLEAAEALDGLMLRTLTLVREVYSLRRGLLAAFVLPPPWLARWRSLRQDLDAWYSGLAVLRVQQLATPPDGEAMSLCRVLEMRWLVSDIWVDSRLFPNETIYDAYRGQFERILSMATDEAHSRESLGASDTRKFRFESKLAPQLHFAVLKCRFLPERLQFLALFKKLAYQREALWDAVQLEEIGRLAIEREHGIELASESIDSLLATPMGALTVPSEGRRIMDYLVDGETETRTLPSGSKVSRRSICLTYRPDRQGPVVDVKDWIILERQPS</sequence>